<dbReference type="InterPro" id="IPR048747">
    <property type="entry name" value="CCDC93_N"/>
</dbReference>
<evidence type="ECO:0000259" key="5">
    <source>
        <dbReference type="Pfam" id="PF09762"/>
    </source>
</evidence>
<dbReference type="GO" id="GO:0006893">
    <property type="term" value="P:Golgi to plasma membrane transport"/>
    <property type="evidence" value="ECO:0007669"/>
    <property type="project" value="TreeGrafter"/>
</dbReference>
<dbReference type="AlphaFoldDB" id="A0A6L2PQD9"/>
<dbReference type="InParanoid" id="A0A6L2PQD9"/>
<dbReference type="Pfam" id="PF21673">
    <property type="entry name" value="CCDC93_N"/>
    <property type="match status" value="1"/>
</dbReference>
<keyword evidence="8" id="KW-1185">Reference proteome</keyword>
<feature type="domain" description="CCDC93 coiled-coil" evidence="5">
    <location>
        <begin position="209"/>
        <end position="611"/>
    </location>
</feature>
<evidence type="ECO:0000256" key="4">
    <source>
        <dbReference type="SAM" id="Coils"/>
    </source>
</evidence>
<protein>
    <recommendedName>
        <fullName evidence="2">Coiled-coil domain-containing protein 93</fullName>
    </recommendedName>
</protein>
<dbReference type="InterPro" id="IPR019159">
    <property type="entry name" value="CCDC93_CC"/>
</dbReference>
<feature type="domain" description="CCDC93 N-terminal" evidence="6">
    <location>
        <begin position="55"/>
        <end position="160"/>
    </location>
</feature>
<dbReference type="FunCoup" id="A0A6L2PQD9">
    <property type="interactions" value="377"/>
</dbReference>
<dbReference type="PANTHER" id="PTHR16441:SF0">
    <property type="entry name" value="COILED-COIL DOMAIN-CONTAINING PROTEIN 93"/>
    <property type="match status" value="1"/>
</dbReference>
<feature type="coiled-coil region" evidence="4">
    <location>
        <begin position="286"/>
        <end position="349"/>
    </location>
</feature>
<reference evidence="8" key="1">
    <citation type="submission" date="2020-01" db="EMBL/GenBank/DDBJ databases">
        <title>Draft genome sequence of the Termite Coptotermes fromosanus.</title>
        <authorList>
            <person name="Itakura S."/>
            <person name="Yosikawa Y."/>
            <person name="Umezawa K."/>
        </authorList>
    </citation>
    <scope>NUCLEOTIDE SEQUENCE [LARGE SCALE GENOMIC DNA]</scope>
</reference>
<keyword evidence="3 4" id="KW-0175">Coiled coil</keyword>
<sequence length="615" mass="70813">MAIKLIADCMCKIQRELTGWQRLYFTKTFIETEEKHGPYCKWQLKRTAVEVREDEEQKIKLQEIIDLLVAAGYFRARIKGLSSFDKVVGGMTWCIETCNFDVDVDLLFQENLTIGQKIALTEKIVAVLPEMKCPHHIEPHQIQGLDFIHVFPVIQWLVKRSVETREEMWHFVRSFAVGQFNKSCPLPEEKRILMQQDSVLRNIHTVKEVYRPQRHFRRKDAPPEEEEPRVQSTLLEYGYNQTVASPVLPAESVSYVSCQQLASGCLTYCCLSVQGHLTAGVVGSIVNLQAQEIARAAERYAELQAKLDEEGGSSPSSHSRAVVALGRQKAALEERVVKLQKQKAHLEAAVEQGSLQLQQVCVARERVDKVLKDMASLETEENQGVLRKLQALLILNESLRQQDTDFREQCKVELGRLQKLVRYVSAQESATPDKDSDQVMVQFEEEQQRVQKLRLLLAKRTRSIAALQRQLDEVPGRAELAQYQRRFLELYNQVAAKHKETKQFYTLYNTLDDKKLYLSKELTLLNSILDNYTEAMSSTSGKEQFMKQFDAIVEGVKQNKVKVERRHGEERERRDKLSKELLGLVEQQRRYVAAVRQLTIECRHNEALLAQLRGT</sequence>
<comment type="caution">
    <text evidence="7">The sequence shown here is derived from an EMBL/GenBank/DDBJ whole genome shotgun (WGS) entry which is preliminary data.</text>
</comment>
<dbReference type="PANTHER" id="PTHR16441">
    <property type="entry name" value="FIDIPIDINE"/>
    <property type="match status" value="1"/>
</dbReference>
<accession>A0A6L2PQD9</accession>
<comment type="similarity">
    <text evidence="1">Belongs to the CCDC93 family.</text>
</comment>
<dbReference type="EMBL" id="BLKM01008170">
    <property type="protein sequence ID" value="GFG32695.1"/>
    <property type="molecule type" value="Genomic_DNA"/>
</dbReference>
<dbReference type="Pfam" id="PF09762">
    <property type="entry name" value="CCDC93_CC"/>
    <property type="match status" value="1"/>
</dbReference>
<evidence type="ECO:0000256" key="1">
    <source>
        <dbReference type="ARBA" id="ARBA00007219"/>
    </source>
</evidence>
<evidence type="ECO:0000313" key="7">
    <source>
        <dbReference type="EMBL" id="GFG32695.1"/>
    </source>
</evidence>
<gene>
    <name evidence="7" type="ORF">Cfor_00543</name>
</gene>
<evidence type="ECO:0000256" key="3">
    <source>
        <dbReference type="ARBA" id="ARBA00023054"/>
    </source>
</evidence>
<dbReference type="OrthoDB" id="16092at2759"/>
<evidence type="ECO:0000256" key="2">
    <source>
        <dbReference type="ARBA" id="ARBA00016765"/>
    </source>
</evidence>
<evidence type="ECO:0000313" key="8">
    <source>
        <dbReference type="Proteomes" id="UP000502823"/>
    </source>
</evidence>
<dbReference type="InterPro" id="IPR039116">
    <property type="entry name" value="CCDC93"/>
</dbReference>
<organism evidence="7 8">
    <name type="scientific">Coptotermes formosanus</name>
    <name type="common">Formosan subterranean termite</name>
    <dbReference type="NCBI Taxonomy" id="36987"/>
    <lineage>
        <taxon>Eukaryota</taxon>
        <taxon>Metazoa</taxon>
        <taxon>Ecdysozoa</taxon>
        <taxon>Arthropoda</taxon>
        <taxon>Hexapoda</taxon>
        <taxon>Insecta</taxon>
        <taxon>Pterygota</taxon>
        <taxon>Neoptera</taxon>
        <taxon>Polyneoptera</taxon>
        <taxon>Dictyoptera</taxon>
        <taxon>Blattodea</taxon>
        <taxon>Blattoidea</taxon>
        <taxon>Termitoidae</taxon>
        <taxon>Rhinotermitidae</taxon>
        <taxon>Coptotermes</taxon>
    </lineage>
</organism>
<proteinExistence type="inferred from homology"/>
<evidence type="ECO:0000259" key="6">
    <source>
        <dbReference type="Pfam" id="PF21673"/>
    </source>
</evidence>
<name>A0A6L2PQD9_COPFO</name>
<dbReference type="Proteomes" id="UP000502823">
    <property type="component" value="Unassembled WGS sequence"/>
</dbReference>